<evidence type="ECO:0000313" key="2">
    <source>
        <dbReference type="Proteomes" id="UP000570517"/>
    </source>
</evidence>
<dbReference type="EMBL" id="JABFYL010000048">
    <property type="protein sequence ID" value="NVN53124.1"/>
    <property type="molecule type" value="Genomic_DNA"/>
</dbReference>
<dbReference type="AlphaFoldDB" id="A0A850PYZ8"/>
<dbReference type="PANTHER" id="PTHR28152">
    <property type="entry name" value="HYDROXYACYL-THIOESTER DEHYDRATASE TYPE 2, MITOCHONDRIAL"/>
    <property type="match status" value="1"/>
</dbReference>
<dbReference type="SUPFAM" id="SSF54637">
    <property type="entry name" value="Thioesterase/thiol ester dehydrase-isomerase"/>
    <property type="match status" value="1"/>
</dbReference>
<dbReference type="InterPro" id="IPR029069">
    <property type="entry name" value="HotDog_dom_sf"/>
</dbReference>
<dbReference type="RefSeq" id="WP_178361344.1">
    <property type="nucleotide sequence ID" value="NZ_JABFYL010000048.1"/>
</dbReference>
<gene>
    <name evidence="1" type="ORF">HLY00_5094</name>
</gene>
<keyword evidence="2" id="KW-1185">Reference proteome</keyword>
<organism evidence="1 2">
    <name type="scientific">Mycolicibacterium hippocampi</name>
    <dbReference type="NCBI Taxonomy" id="659824"/>
    <lineage>
        <taxon>Bacteria</taxon>
        <taxon>Bacillati</taxon>
        <taxon>Actinomycetota</taxon>
        <taxon>Actinomycetes</taxon>
        <taxon>Mycobacteriales</taxon>
        <taxon>Mycobacteriaceae</taxon>
        <taxon>Mycolicibacterium</taxon>
    </lineage>
</organism>
<proteinExistence type="predicted"/>
<accession>A0A850PYZ8</accession>
<dbReference type="InterPro" id="IPR052741">
    <property type="entry name" value="Mitochondrial_HTD2"/>
</dbReference>
<evidence type="ECO:0000313" key="1">
    <source>
        <dbReference type="EMBL" id="NVN53124.1"/>
    </source>
</evidence>
<sequence>MTVHQSSAGLEQYVSDWTPEPSTITETLTTTRAAELAATLDLDMSPSAGDSLPAMWHWVYFTEWPATADLGADGHPRDGHFLPPIPNRRRMFAGGRLTIHTPLTLGQPATRDAAVVSANVKRGKSGELLFVTVRYEFSQDGQARMTEEQDLVYRSDAGSSTSFEKVAEPLPPPSSPWAIEPITHPVLLFRFSALTSNGHRIHYDEQYTTQVEGFPGLVVHGPLLAMYMSELARTNSERPLHTFEFRLMRPVFVGDRIRAQGSPSADGASAELSLVSGAANVHASARAVYL</sequence>
<protein>
    <submittedName>
        <fullName evidence="1">MaoC family dehydratase N-terminal domain-containing protein</fullName>
    </submittedName>
</protein>
<dbReference type="Gene3D" id="3.10.129.10">
    <property type="entry name" value="Hotdog Thioesterase"/>
    <property type="match status" value="1"/>
</dbReference>
<reference evidence="1 2" key="1">
    <citation type="submission" date="2020-05" db="EMBL/GenBank/DDBJ databases">
        <title>Draft genome sequence of Mycobacterium hippocampi DL, isolated from European seabass, Dicentrarchus labrax, reared in fish farms.</title>
        <authorList>
            <person name="Stathopoulou P."/>
            <person name="Asimakis E."/>
            <person name="Tzokas K."/>
            <person name="Batargias C."/>
            <person name="Tsiamis G."/>
        </authorList>
    </citation>
    <scope>NUCLEOTIDE SEQUENCE [LARGE SCALE GENOMIC DNA]</scope>
    <source>
        <strain evidence="1 2">DL</strain>
    </source>
</reference>
<comment type="caution">
    <text evidence="1">The sequence shown here is derived from an EMBL/GenBank/DDBJ whole genome shotgun (WGS) entry which is preliminary data.</text>
</comment>
<dbReference type="Proteomes" id="UP000570517">
    <property type="component" value="Unassembled WGS sequence"/>
</dbReference>
<dbReference type="PANTHER" id="PTHR28152:SF1">
    <property type="entry name" value="HYDROXYACYL-THIOESTER DEHYDRATASE TYPE 2, MITOCHONDRIAL"/>
    <property type="match status" value="1"/>
</dbReference>
<name>A0A850PYZ8_9MYCO</name>
<dbReference type="GO" id="GO:0019171">
    <property type="term" value="F:(3R)-hydroxyacyl-[acyl-carrier-protein] dehydratase activity"/>
    <property type="evidence" value="ECO:0007669"/>
    <property type="project" value="TreeGrafter"/>
</dbReference>